<evidence type="ECO:0000313" key="1">
    <source>
        <dbReference type="EMBL" id="CAM9178312.1"/>
    </source>
</evidence>
<proteinExistence type="predicted"/>
<evidence type="ECO:0000313" key="2">
    <source>
        <dbReference type="Proteomes" id="UP001162501"/>
    </source>
</evidence>
<dbReference type="EMBL" id="CATOBB020000651">
    <property type="protein sequence ID" value="CAM9178312.1"/>
    <property type="molecule type" value="Genomic_DNA"/>
</dbReference>
<protein>
    <submittedName>
        <fullName evidence="1">Uncharacterized protein</fullName>
    </submittedName>
</protein>
<organism evidence="1 2">
    <name type="scientific">Rangifer tarandus platyrhynchus</name>
    <name type="common">Svalbard reindeer</name>
    <dbReference type="NCBI Taxonomy" id="3082113"/>
    <lineage>
        <taxon>Eukaryota</taxon>
        <taxon>Metazoa</taxon>
        <taxon>Chordata</taxon>
        <taxon>Craniata</taxon>
        <taxon>Vertebrata</taxon>
        <taxon>Euteleostomi</taxon>
        <taxon>Mammalia</taxon>
        <taxon>Eutheria</taxon>
        <taxon>Laurasiatheria</taxon>
        <taxon>Artiodactyla</taxon>
        <taxon>Ruminantia</taxon>
        <taxon>Pecora</taxon>
        <taxon>Cervidae</taxon>
        <taxon>Odocoileinae</taxon>
        <taxon>Rangifer</taxon>
    </lineage>
</organism>
<accession>A0ACB1KFW3</accession>
<reference evidence="1" key="1">
    <citation type="submission" date="2025-03" db="EMBL/GenBank/DDBJ databases">
        <authorList>
            <consortium name="ELIXIR-Norway"/>
            <consortium name="Elixir Norway"/>
        </authorList>
    </citation>
    <scope>NUCLEOTIDE SEQUENCE</scope>
</reference>
<dbReference type="Proteomes" id="UP001162501">
    <property type="component" value="Unassembled WGS sequence"/>
</dbReference>
<comment type="caution">
    <text evidence="1">The sequence shown here is derived from an EMBL/GenBank/DDBJ whole genome shotgun (WGS) entry which is preliminary data.</text>
</comment>
<sequence>MEDGRHGADGGVHSAGTNRRCAWRFFTELLVDADADGGRGVDEGGAPGALPPPDESCVQPLRSTSVINRPIVFADPGVREGQEETPHPPPASLAEAGLLSTAGAQAPRYGGVSCFGA</sequence>
<name>A0ACB1KFW3_RANTA</name>
<gene>
    <name evidence="1" type="ORF">MRATA1EN22A_LOCUS29476</name>
</gene>